<dbReference type="SMART" id="SM00409">
    <property type="entry name" value="IG"/>
    <property type="match status" value="1"/>
</dbReference>
<dbReference type="PROSITE" id="PS50835">
    <property type="entry name" value="IG_LIKE"/>
    <property type="match status" value="1"/>
</dbReference>
<reference evidence="14" key="1">
    <citation type="submission" date="2016-05" db="EMBL/GenBank/DDBJ databases">
        <authorList>
            <person name="Lavstsen T."/>
            <person name="Jespersen J.S."/>
        </authorList>
    </citation>
    <scope>NUCLEOTIDE SEQUENCE</scope>
    <source>
        <tissue evidence="14">Brain</tissue>
    </source>
</reference>
<name>A0A1A8CXG6_NOTKA</name>
<keyword evidence="7" id="KW-1015">Disulfide bond</keyword>
<dbReference type="Pfam" id="PF08205">
    <property type="entry name" value="C2-set_2"/>
    <property type="match status" value="1"/>
</dbReference>
<evidence type="ECO:0000256" key="4">
    <source>
        <dbReference type="ARBA" id="ARBA00022729"/>
    </source>
</evidence>
<gene>
    <name evidence="14" type="primary">ERMAP</name>
</gene>
<dbReference type="AlphaFoldDB" id="A0A1A8CXG6"/>
<dbReference type="InterPro" id="IPR036179">
    <property type="entry name" value="Ig-like_dom_sf"/>
</dbReference>
<dbReference type="CDD" id="cd00096">
    <property type="entry name" value="Ig"/>
    <property type="match status" value="1"/>
</dbReference>
<evidence type="ECO:0000256" key="8">
    <source>
        <dbReference type="ARBA" id="ARBA00023170"/>
    </source>
</evidence>
<evidence type="ECO:0000256" key="7">
    <source>
        <dbReference type="ARBA" id="ARBA00023157"/>
    </source>
</evidence>
<dbReference type="GO" id="GO:0042130">
    <property type="term" value="P:negative regulation of T cell proliferation"/>
    <property type="evidence" value="ECO:0007669"/>
    <property type="project" value="TreeGrafter"/>
</dbReference>
<dbReference type="GO" id="GO:0007166">
    <property type="term" value="P:cell surface receptor signaling pathway"/>
    <property type="evidence" value="ECO:0007669"/>
    <property type="project" value="TreeGrafter"/>
</dbReference>
<evidence type="ECO:0000256" key="11">
    <source>
        <dbReference type="SAM" id="MobiDB-lite"/>
    </source>
</evidence>
<dbReference type="InterPro" id="IPR007110">
    <property type="entry name" value="Ig-like_dom"/>
</dbReference>
<dbReference type="GO" id="GO:0042102">
    <property type="term" value="P:positive regulation of T cell proliferation"/>
    <property type="evidence" value="ECO:0007669"/>
    <property type="project" value="TreeGrafter"/>
</dbReference>
<dbReference type="InterPro" id="IPR051713">
    <property type="entry name" value="T-cell_Activation_Regulation"/>
</dbReference>
<keyword evidence="9" id="KW-0325">Glycoprotein</keyword>
<dbReference type="PANTHER" id="PTHR25466:SF14">
    <property type="entry name" value="BUTYROPHILIN SUBFAMILY 2 MEMBER A2-LIKE-RELATED"/>
    <property type="match status" value="1"/>
</dbReference>
<evidence type="ECO:0000256" key="1">
    <source>
        <dbReference type="ARBA" id="ARBA00004251"/>
    </source>
</evidence>
<dbReference type="EMBL" id="HADZ01019579">
    <property type="protein sequence ID" value="SBP83520.1"/>
    <property type="molecule type" value="Transcribed_RNA"/>
</dbReference>
<dbReference type="PANTHER" id="PTHR25466">
    <property type="entry name" value="T-LYMPHOCYTE ACTIVATION ANTIGEN"/>
    <property type="match status" value="1"/>
</dbReference>
<keyword evidence="10" id="KW-0393">Immunoglobulin domain</keyword>
<evidence type="ECO:0000256" key="5">
    <source>
        <dbReference type="ARBA" id="ARBA00022989"/>
    </source>
</evidence>
<accession>A0A1A8CXG6</accession>
<evidence type="ECO:0000256" key="2">
    <source>
        <dbReference type="ARBA" id="ARBA00022475"/>
    </source>
</evidence>
<dbReference type="GO" id="GO:0071222">
    <property type="term" value="P:cellular response to lipopolysaccharide"/>
    <property type="evidence" value="ECO:0007669"/>
    <property type="project" value="TreeGrafter"/>
</dbReference>
<dbReference type="Gene3D" id="2.60.40.10">
    <property type="entry name" value="Immunoglobulins"/>
    <property type="match status" value="3"/>
</dbReference>
<reference evidence="14" key="2">
    <citation type="submission" date="2016-06" db="EMBL/GenBank/DDBJ databases">
        <title>The genome of a short-lived fish provides insights into sex chromosome evolution and the genetic control of aging.</title>
        <authorList>
            <person name="Reichwald K."/>
            <person name="Felder M."/>
            <person name="Petzold A."/>
            <person name="Koch P."/>
            <person name="Groth M."/>
            <person name="Platzer M."/>
        </authorList>
    </citation>
    <scope>NUCLEOTIDE SEQUENCE</scope>
    <source>
        <tissue evidence="14">Brain</tissue>
    </source>
</reference>
<evidence type="ECO:0000256" key="9">
    <source>
        <dbReference type="ARBA" id="ARBA00023180"/>
    </source>
</evidence>
<evidence type="ECO:0000256" key="12">
    <source>
        <dbReference type="SAM" id="Phobius"/>
    </source>
</evidence>
<dbReference type="GO" id="GO:0009897">
    <property type="term" value="C:external side of plasma membrane"/>
    <property type="evidence" value="ECO:0007669"/>
    <property type="project" value="TreeGrafter"/>
</dbReference>
<feature type="transmembrane region" description="Helical" evidence="12">
    <location>
        <begin position="232"/>
        <end position="253"/>
    </location>
</feature>
<keyword evidence="5 12" id="KW-1133">Transmembrane helix</keyword>
<feature type="compositionally biased region" description="Polar residues" evidence="11">
    <location>
        <begin position="279"/>
        <end position="302"/>
    </location>
</feature>
<evidence type="ECO:0000256" key="3">
    <source>
        <dbReference type="ARBA" id="ARBA00022692"/>
    </source>
</evidence>
<evidence type="ECO:0000259" key="13">
    <source>
        <dbReference type="PROSITE" id="PS50835"/>
    </source>
</evidence>
<comment type="subcellular location">
    <subcellularLocation>
        <location evidence="1">Cell membrane</location>
        <topology evidence="1">Single-pass type I membrane protein</topology>
    </subcellularLocation>
</comment>
<feature type="region of interest" description="Disordered" evidence="11">
    <location>
        <begin position="262"/>
        <end position="302"/>
    </location>
</feature>
<dbReference type="Pfam" id="PF13927">
    <property type="entry name" value="Ig_3"/>
    <property type="match status" value="1"/>
</dbReference>
<dbReference type="SUPFAM" id="SSF48726">
    <property type="entry name" value="Immunoglobulin"/>
    <property type="match status" value="2"/>
</dbReference>
<keyword evidence="8" id="KW-0675">Receptor</keyword>
<sequence length="302" mass="33288">MFGDQISRGNASLQLTNVQVQDEGRYQCYASTITGKKEIFMQLHVYAPIHRVNMEMVQDEITCSSKDVYPEPDLTWEPDPGPSTPEPAKSRTIQQLYTISSSLNNPDPNLDYSCTVSTARSKKKTIFLKQDHVTSSGSETAVTCQDLNSSSTHVTWWFNHTQHILTRTLPEGPTQPTEKWKLFVKEVSDTGSLTLTGLTSDQEGVYTCEVSNTEGTYMKNTALHIHHGSQTAGVIAAVISVIVLIGIILFVLYRKEKLCCKKSPETSPADRNPEGNEPLNPQNGDLSSATQDASSQDVSSKS</sequence>
<organism evidence="14">
    <name type="scientific">Nothobranchius kadleci</name>
    <name type="common">African annual killifish</name>
    <dbReference type="NCBI Taxonomy" id="1051664"/>
    <lineage>
        <taxon>Eukaryota</taxon>
        <taxon>Metazoa</taxon>
        <taxon>Chordata</taxon>
        <taxon>Craniata</taxon>
        <taxon>Vertebrata</taxon>
        <taxon>Euteleostomi</taxon>
        <taxon>Actinopterygii</taxon>
        <taxon>Neopterygii</taxon>
        <taxon>Teleostei</taxon>
        <taxon>Neoteleostei</taxon>
        <taxon>Acanthomorphata</taxon>
        <taxon>Ovalentaria</taxon>
        <taxon>Atherinomorphae</taxon>
        <taxon>Cyprinodontiformes</taxon>
        <taxon>Nothobranchiidae</taxon>
        <taxon>Nothobranchius</taxon>
    </lineage>
</organism>
<keyword evidence="6 12" id="KW-0472">Membrane</keyword>
<dbReference type="GO" id="GO:0031295">
    <property type="term" value="P:T cell costimulation"/>
    <property type="evidence" value="ECO:0007669"/>
    <property type="project" value="TreeGrafter"/>
</dbReference>
<dbReference type="InterPro" id="IPR013783">
    <property type="entry name" value="Ig-like_fold"/>
</dbReference>
<keyword evidence="3 12" id="KW-0812">Transmembrane</keyword>
<proteinExistence type="predicted"/>
<keyword evidence="4" id="KW-0732">Signal</keyword>
<protein>
    <submittedName>
        <fullName evidence="14">Erythroblast membrane-associated protein (Scianna blood group)</fullName>
    </submittedName>
</protein>
<dbReference type="InterPro" id="IPR003599">
    <property type="entry name" value="Ig_sub"/>
</dbReference>
<evidence type="ECO:0000313" key="14">
    <source>
        <dbReference type="EMBL" id="SBP83520.1"/>
    </source>
</evidence>
<feature type="domain" description="Ig-like" evidence="13">
    <location>
        <begin position="108"/>
        <end position="224"/>
    </location>
</feature>
<evidence type="ECO:0000256" key="10">
    <source>
        <dbReference type="ARBA" id="ARBA00023319"/>
    </source>
</evidence>
<keyword evidence="2" id="KW-1003">Cell membrane</keyword>
<evidence type="ECO:0000256" key="6">
    <source>
        <dbReference type="ARBA" id="ARBA00023136"/>
    </source>
</evidence>
<dbReference type="GO" id="GO:0006955">
    <property type="term" value="P:immune response"/>
    <property type="evidence" value="ECO:0007669"/>
    <property type="project" value="TreeGrafter"/>
</dbReference>
<dbReference type="InterPro" id="IPR013162">
    <property type="entry name" value="CD80_C2-set"/>
</dbReference>
<feature type="region of interest" description="Disordered" evidence="11">
    <location>
        <begin position="68"/>
        <end position="90"/>
    </location>
</feature>